<name>A0A0J8QIC9_COCIT</name>
<accession>A0A0J8QIC9</accession>
<proteinExistence type="predicted"/>
<dbReference type="Proteomes" id="UP000054559">
    <property type="component" value="Unassembled WGS sequence"/>
</dbReference>
<dbReference type="EMBL" id="DS268118">
    <property type="protein sequence ID" value="KMU72205.1"/>
    <property type="molecule type" value="Genomic_DNA"/>
</dbReference>
<reference evidence="2" key="1">
    <citation type="journal article" date="2010" name="Genome Res.">
        <title>Population genomic sequencing of Coccidioides fungi reveals recent hybridization and transposon control.</title>
        <authorList>
            <person name="Neafsey D.E."/>
            <person name="Barker B.M."/>
            <person name="Sharpton T.J."/>
            <person name="Stajich J.E."/>
            <person name="Park D.J."/>
            <person name="Whiston E."/>
            <person name="Hung C.-Y."/>
            <person name="McMahan C."/>
            <person name="White J."/>
            <person name="Sykes S."/>
            <person name="Heiman D."/>
            <person name="Young S."/>
            <person name="Zeng Q."/>
            <person name="Abouelleil A."/>
            <person name="Aftuck L."/>
            <person name="Bessette D."/>
            <person name="Brown A."/>
            <person name="FitzGerald M."/>
            <person name="Lui A."/>
            <person name="Macdonald J.P."/>
            <person name="Priest M."/>
            <person name="Orbach M.J."/>
            <person name="Galgiani J.N."/>
            <person name="Kirkland T.N."/>
            <person name="Cole G.T."/>
            <person name="Birren B.W."/>
            <person name="Henn M.R."/>
            <person name="Taylor J.W."/>
            <person name="Rounsley S.D."/>
        </authorList>
    </citation>
    <scope>NUCLEOTIDE SEQUENCE [LARGE SCALE GENOMIC DNA]</scope>
    <source>
        <strain evidence="2">RMSCC 3703</strain>
    </source>
</reference>
<sequence length="107" mass="11342">MGPGAGFRAGWAAAGAPKTKIHIWHVTIPNSELREAVINSAPVMFETGRRVSASMPPRSPSVSGSQAKTAHLLAQTAFPHTLKLRLMNSENQTESLLRASFSGMGAC</sequence>
<gene>
    <name evidence="1" type="ORF">CISG_00514</name>
</gene>
<protein>
    <submittedName>
        <fullName evidence="1">Uncharacterized protein</fullName>
    </submittedName>
</protein>
<evidence type="ECO:0000313" key="1">
    <source>
        <dbReference type="EMBL" id="KMU72205.1"/>
    </source>
</evidence>
<organism evidence="1 2">
    <name type="scientific">Coccidioides immitis RMSCC 3703</name>
    <dbReference type="NCBI Taxonomy" id="454286"/>
    <lineage>
        <taxon>Eukaryota</taxon>
        <taxon>Fungi</taxon>
        <taxon>Dikarya</taxon>
        <taxon>Ascomycota</taxon>
        <taxon>Pezizomycotina</taxon>
        <taxon>Eurotiomycetes</taxon>
        <taxon>Eurotiomycetidae</taxon>
        <taxon>Onygenales</taxon>
        <taxon>Onygenaceae</taxon>
        <taxon>Coccidioides</taxon>
    </lineage>
</organism>
<evidence type="ECO:0000313" key="2">
    <source>
        <dbReference type="Proteomes" id="UP000054559"/>
    </source>
</evidence>
<dbReference type="AlphaFoldDB" id="A0A0J8QIC9"/>